<protein>
    <recommendedName>
        <fullName evidence="3">Glycosyltransferase</fullName>
    </recommendedName>
</protein>
<dbReference type="EMBL" id="BMER01000001">
    <property type="protein sequence ID" value="GGG88190.1"/>
    <property type="molecule type" value="Genomic_DNA"/>
</dbReference>
<reference evidence="1" key="1">
    <citation type="journal article" date="2014" name="Int. J. Syst. Evol. Microbiol.">
        <title>Complete genome sequence of Corynebacterium casei LMG S-19264T (=DSM 44701T), isolated from a smear-ripened cheese.</title>
        <authorList>
            <consortium name="US DOE Joint Genome Institute (JGI-PGF)"/>
            <person name="Walter F."/>
            <person name="Albersmeier A."/>
            <person name="Kalinowski J."/>
            <person name="Ruckert C."/>
        </authorList>
    </citation>
    <scope>NUCLEOTIDE SEQUENCE</scope>
    <source>
        <strain evidence="1">CGMCC 1.12195</strain>
    </source>
</reference>
<dbReference type="RefSeq" id="WP_188505977.1">
    <property type="nucleotide sequence ID" value="NZ_BMER01000001.1"/>
</dbReference>
<accession>A0A917MAN9</accession>
<organism evidence="1 2">
    <name type="scientific">Parapedobacter pyrenivorans</name>
    <dbReference type="NCBI Taxonomy" id="1305674"/>
    <lineage>
        <taxon>Bacteria</taxon>
        <taxon>Pseudomonadati</taxon>
        <taxon>Bacteroidota</taxon>
        <taxon>Sphingobacteriia</taxon>
        <taxon>Sphingobacteriales</taxon>
        <taxon>Sphingobacteriaceae</taxon>
        <taxon>Parapedobacter</taxon>
    </lineage>
</organism>
<dbReference type="SUPFAM" id="SSF53448">
    <property type="entry name" value="Nucleotide-diphospho-sugar transferases"/>
    <property type="match status" value="1"/>
</dbReference>
<dbReference type="AlphaFoldDB" id="A0A917MAN9"/>
<dbReference type="NCBIfam" id="TIGR04282">
    <property type="entry name" value="glyco_like_cofC"/>
    <property type="match status" value="1"/>
</dbReference>
<dbReference type="Pfam" id="PF09837">
    <property type="entry name" value="DUF2064"/>
    <property type="match status" value="1"/>
</dbReference>
<dbReference type="InterPro" id="IPR029044">
    <property type="entry name" value="Nucleotide-diphossugar_trans"/>
</dbReference>
<name>A0A917MAN9_9SPHI</name>
<keyword evidence="2" id="KW-1185">Reference proteome</keyword>
<dbReference type="InterPro" id="IPR018641">
    <property type="entry name" value="Trfase_1_rSAM/seldom-assoc"/>
</dbReference>
<proteinExistence type="predicted"/>
<evidence type="ECO:0000313" key="1">
    <source>
        <dbReference type="EMBL" id="GGG88190.1"/>
    </source>
</evidence>
<gene>
    <name evidence="1" type="ORF">GCM10007415_22720</name>
</gene>
<dbReference type="Proteomes" id="UP000660862">
    <property type="component" value="Unassembled WGS sequence"/>
</dbReference>
<evidence type="ECO:0000313" key="2">
    <source>
        <dbReference type="Proteomes" id="UP000660862"/>
    </source>
</evidence>
<dbReference type="PANTHER" id="PTHR36529:SF1">
    <property type="entry name" value="GLYCOSYLTRANSFERASE"/>
    <property type="match status" value="1"/>
</dbReference>
<dbReference type="Gene3D" id="3.90.550.10">
    <property type="entry name" value="Spore Coat Polysaccharide Biosynthesis Protein SpsA, Chain A"/>
    <property type="match status" value="1"/>
</dbReference>
<reference evidence="1" key="2">
    <citation type="submission" date="2020-09" db="EMBL/GenBank/DDBJ databases">
        <authorList>
            <person name="Sun Q."/>
            <person name="Zhou Y."/>
        </authorList>
    </citation>
    <scope>NUCLEOTIDE SEQUENCE</scope>
    <source>
        <strain evidence="1">CGMCC 1.12195</strain>
    </source>
</reference>
<evidence type="ECO:0008006" key="3">
    <source>
        <dbReference type="Google" id="ProtNLM"/>
    </source>
</evidence>
<sequence length="201" mass="21957">MARADILIIFAKMPVYGKVKTRLAVSIGHAAALEIYRQLLSHTLNMATKVKAEKIMFYSDETTLDLTIAPGFANATQCGDDLGERMKNAFTDVFGQGYAKAVIVGTDCPAIDETIVATAFDTLDKRDVVIGPAYDGGYYLLGMKRAHPTLFENIPWSTAAVFEKTVAICKNDGLSYSLLPPLPDVDEEKDLPHLAKMNQHG</sequence>
<dbReference type="PANTHER" id="PTHR36529">
    <property type="entry name" value="SLL1095 PROTEIN"/>
    <property type="match status" value="1"/>
</dbReference>
<comment type="caution">
    <text evidence="1">The sequence shown here is derived from an EMBL/GenBank/DDBJ whole genome shotgun (WGS) entry which is preliminary data.</text>
</comment>